<feature type="chain" id="PRO_5017699760" description="Thiol:disulfide interchange protein DsbD N-terminal domain-containing protein" evidence="1">
    <location>
        <begin position="21"/>
        <end position="151"/>
    </location>
</feature>
<protein>
    <recommendedName>
        <fullName evidence="2">Thiol:disulfide interchange protein DsbD N-terminal domain-containing protein</fullName>
    </recommendedName>
</protein>
<sequence length="151" mass="16795">MMKKYLLLTLAVIGFAGAWAQEKPVNWTFSAKKIADKTYEVYVTANITGDWHLYSQNVGVDGPVPTTFTFTKNPLLTLDGKPKEVGKVIKKKEEVWDGVVNYYEKNVSFVQVVKVRGTAKTNLAGKVEFMVCNDEKCLPPVEVDFSVNIGG</sequence>
<gene>
    <name evidence="3" type="ORF">D3H65_28700</name>
</gene>
<feature type="domain" description="Thiol:disulfide interchange protein DsbD N-terminal" evidence="2">
    <location>
        <begin position="28"/>
        <end position="144"/>
    </location>
</feature>
<dbReference type="InterPro" id="IPR036929">
    <property type="entry name" value="DsbDN_sf"/>
</dbReference>
<dbReference type="EMBL" id="CP032157">
    <property type="protein sequence ID" value="AXY77720.1"/>
    <property type="molecule type" value="Genomic_DNA"/>
</dbReference>
<evidence type="ECO:0000259" key="2">
    <source>
        <dbReference type="Pfam" id="PF11412"/>
    </source>
</evidence>
<evidence type="ECO:0000313" key="3">
    <source>
        <dbReference type="EMBL" id="AXY77720.1"/>
    </source>
</evidence>
<feature type="signal peptide" evidence="1">
    <location>
        <begin position="1"/>
        <end position="20"/>
    </location>
</feature>
<dbReference type="OrthoDB" id="767251at2"/>
<evidence type="ECO:0000313" key="4">
    <source>
        <dbReference type="Proteomes" id="UP000263900"/>
    </source>
</evidence>
<name>A0A3B7MXC0_9BACT</name>
<accession>A0A3B7MXC0</accession>
<dbReference type="Proteomes" id="UP000263900">
    <property type="component" value="Chromosome"/>
</dbReference>
<dbReference type="InterPro" id="IPR028250">
    <property type="entry name" value="DsbDN"/>
</dbReference>
<reference evidence="3 4" key="1">
    <citation type="submission" date="2018-09" db="EMBL/GenBank/DDBJ databases">
        <title>Genome sequencing of strain 6GH32-13.</title>
        <authorList>
            <person name="Weon H.-Y."/>
            <person name="Heo J."/>
            <person name="Kwon S.-W."/>
        </authorList>
    </citation>
    <scope>NUCLEOTIDE SEQUENCE [LARGE SCALE GENOMIC DNA]</scope>
    <source>
        <strain evidence="3 4">5GH32-13</strain>
    </source>
</reference>
<dbReference type="AlphaFoldDB" id="A0A3B7MXC0"/>
<evidence type="ECO:0000256" key="1">
    <source>
        <dbReference type="SAM" id="SignalP"/>
    </source>
</evidence>
<dbReference type="KEGG" id="pseg:D3H65_28700"/>
<keyword evidence="4" id="KW-1185">Reference proteome</keyword>
<dbReference type="Pfam" id="PF11412">
    <property type="entry name" value="DsbD_N"/>
    <property type="match status" value="1"/>
</dbReference>
<dbReference type="RefSeq" id="WP_119053593.1">
    <property type="nucleotide sequence ID" value="NZ_CP032157.1"/>
</dbReference>
<dbReference type="Gene3D" id="2.60.40.1250">
    <property type="entry name" value="Thiol:disulfide interchange protein DsbD, N-terminal domain"/>
    <property type="match status" value="1"/>
</dbReference>
<keyword evidence="1" id="KW-0732">Signal</keyword>
<organism evidence="3 4">
    <name type="scientific">Paraflavitalea soli</name>
    <dbReference type="NCBI Taxonomy" id="2315862"/>
    <lineage>
        <taxon>Bacteria</taxon>
        <taxon>Pseudomonadati</taxon>
        <taxon>Bacteroidota</taxon>
        <taxon>Chitinophagia</taxon>
        <taxon>Chitinophagales</taxon>
        <taxon>Chitinophagaceae</taxon>
        <taxon>Paraflavitalea</taxon>
    </lineage>
</organism>
<proteinExistence type="predicted"/>